<evidence type="ECO:0000313" key="2">
    <source>
        <dbReference type="EMBL" id="CAK0908096.1"/>
    </source>
</evidence>
<dbReference type="Proteomes" id="UP001189429">
    <property type="component" value="Unassembled WGS sequence"/>
</dbReference>
<sequence length="344" mass="37309">RRRGDEANGGAEHHGAEAERQEEVERVRQVLPAELGATEYRPDRAAWQNALVLREAAPPAEPAPAPWLVFTLAPRGARPRFVLSWLAEHGLLPLRWVTPVGAEKMAQSIRELPLYVRQRGSDEGLEMVWEEAELLEALACEVAMARGQHVWVSCAPRDAGRVASRLRCLRARHPSHRVAVLDIRADAAALERRHREALRDTGRGTPETVELPREADLEALADLCDLVARVDASEDQPILQRVEAVDKGGSWVALGRHFAAPAALPAALGAQFPLSLRPLRLQRVTMNPGLVRGKARTEAGAPGALSVDLQLLADAFGLGRTGSSLAQALEAHQGRADCMGASGE</sequence>
<evidence type="ECO:0000313" key="3">
    <source>
        <dbReference type="Proteomes" id="UP001189429"/>
    </source>
</evidence>
<feature type="non-terminal residue" evidence="2">
    <location>
        <position position="344"/>
    </location>
</feature>
<gene>
    <name evidence="2" type="ORF">PCOR1329_LOCUS82859</name>
</gene>
<comment type="caution">
    <text evidence="2">The sequence shown here is derived from an EMBL/GenBank/DDBJ whole genome shotgun (WGS) entry which is preliminary data.</text>
</comment>
<proteinExistence type="predicted"/>
<reference evidence="2" key="1">
    <citation type="submission" date="2023-10" db="EMBL/GenBank/DDBJ databases">
        <authorList>
            <person name="Chen Y."/>
            <person name="Shah S."/>
            <person name="Dougan E. K."/>
            <person name="Thang M."/>
            <person name="Chan C."/>
        </authorList>
    </citation>
    <scope>NUCLEOTIDE SEQUENCE [LARGE SCALE GENOMIC DNA]</scope>
</reference>
<name>A0ABN9Y693_9DINO</name>
<accession>A0ABN9Y693</accession>
<organism evidence="2 3">
    <name type="scientific">Prorocentrum cordatum</name>
    <dbReference type="NCBI Taxonomy" id="2364126"/>
    <lineage>
        <taxon>Eukaryota</taxon>
        <taxon>Sar</taxon>
        <taxon>Alveolata</taxon>
        <taxon>Dinophyceae</taxon>
        <taxon>Prorocentrales</taxon>
        <taxon>Prorocentraceae</taxon>
        <taxon>Prorocentrum</taxon>
    </lineage>
</organism>
<keyword evidence="3" id="KW-1185">Reference proteome</keyword>
<dbReference type="EMBL" id="CAUYUJ010021951">
    <property type="protein sequence ID" value="CAK0908096.1"/>
    <property type="molecule type" value="Genomic_DNA"/>
</dbReference>
<evidence type="ECO:0000256" key="1">
    <source>
        <dbReference type="SAM" id="MobiDB-lite"/>
    </source>
</evidence>
<feature type="region of interest" description="Disordered" evidence="1">
    <location>
        <begin position="1"/>
        <end position="25"/>
    </location>
</feature>
<protein>
    <submittedName>
        <fullName evidence="2">Uncharacterized protein</fullName>
    </submittedName>
</protein>
<feature type="non-terminal residue" evidence="2">
    <location>
        <position position="1"/>
    </location>
</feature>